<dbReference type="GO" id="GO:0000725">
    <property type="term" value="P:recombinational repair"/>
    <property type="evidence" value="ECO:0007669"/>
    <property type="project" value="TreeGrafter"/>
</dbReference>
<comment type="catalytic activity">
    <reaction evidence="12">
        <text>Couples ATP hydrolysis with the unwinding of duplex DNA by translocating in the 3'-5' direction.</text>
        <dbReference type="EC" id="5.6.2.4"/>
    </reaction>
</comment>
<dbReference type="OrthoDB" id="203178at2157"/>
<feature type="domain" description="UvrD-like helicase ATP-binding" evidence="16">
    <location>
        <begin position="18"/>
        <end position="343"/>
    </location>
</feature>
<protein>
    <recommendedName>
        <fullName evidence="13">DNA 3'-5' helicase</fullName>
        <ecNumber evidence="13">5.6.2.4</ecNumber>
    </recommendedName>
</protein>
<dbReference type="Pfam" id="PF00580">
    <property type="entry name" value="UvrD-helicase"/>
    <property type="match status" value="1"/>
</dbReference>
<dbReference type="eggNOG" id="arCOG00801">
    <property type="taxonomic scope" value="Archaea"/>
</dbReference>
<dbReference type="GO" id="GO:0004527">
    <property type="term" value="F:exonuclease activity"/>
    <property type="evidence" value="ECO:0007669"/>
    <property type="project" value="UniProtKB-KW"/>
</dbReference>
<dbReference type="Gene3D" id="3.40.50.300">
    <property type="entry name" value="P-loop containing nucleotide triphosphate hydrolases"/>
    <property type="match status" value="3"/>
</dbReference>
<keyword evidence="19" id="KW-1185">Reference proteome</keyword>
<keyword evidence="3 15" id="KW-0547">Nucleotide-binding</keyword>
<dbReference type="SUPFAM" id="SSF52540">
    <property type="entry name" value="P-loop containing nucleoside triphosphate hydrolases"/>
    <property type="match status" value="1"/>
</dbReference>
<evidence type="ECO:0000256" key="2">
    <source>
        <dbReference type="ARBA" id="ARBA00022722"/>
    </source>
</evidence>
<dbReference type="STRING" id="304371.MCP_0962"/>
<keyword evidence="6 15" id="KW-0347">Helicase</keyword>
<evidence type="ECO:0000256" key="11">
    <source>
        <dbReference type="ARBA" id="ARBA00023235"/>
    </source>
</evidence>
<reference evidence="19" key="3">
    <citation type="journal article" date="2011" name="PLoS ONE">
        <title>Genome sequence of a mesophilic hydrogenotrophic methanogen Methanocella paludicola, the first cultivated representative of the order Methanocellales.</title>
        <authorList>
            <person name="Sakai S."/>
            <person name="Takaki Y."/>
            <person name="Shimamura S."/>
            <person name="Sekine M."/>
            <person name="Tajima T."/>
            <person name="Kosugi H."/>
            <person name="Ichikawa N."/>
            <person name="Tasumi E."/>
            <person name="Hiraki A.T."/>
            <person name="Shimizu A."/>
            <person name="Kato Y."/>
            <person name="Nishiko R."/>
            <person name="Mori K."/>
            <person name="Fujita N."/>
            <person name="Imachi H."/>
            <person name="Takai K."/>
        </authorList>
    </citation>
    <scope>NUCLEOTIDE SEQUENCE [LARGE SCALE GENOMIC DNA]</scope>
    <source>
        <strain evidence="19">DSM 17711 / JCM 13418 / NBRC 101707 / SANAE</strain>
    </source>
</reference>
<gene>
    <name evidence="18" type="ordered locus">MCP_0962</name>
</gene>
<comment type="catalytic activity">
    <reaction evidence="14">
        <text>ATP + H2O = ADP + phosphate + H(+)</text>
        <dbReference type="Rhea" id="RHEA:13065"/>
        <dbReference type="ChEBI" id="CHEBI:15377"/>
        <dbReference type="ChEBI" id="CHEBI:15378"/>
        <dbReference type="ChEBI" id="CHEBI:30616"/>
        <dbReference type="ChEBI" id="CHEBI:43474"/>
        <dbReference type="ChEBI" id="CHEBI:456216"/>
        <dbReference type="EC" id="5.6.2.4"/>
    </reaction>
</comment>
<evidence type="ECO:0000256" key="8">
    <source>
        <dbReference type="ARBA" id="ARBA00022840"/>
    </source>
</evidence>
<comment type="similarity">
    <text evidence="1">Belongs to the helicase family. UvrD subfamily.</text>
</comment>
<dbReference type="InterPro" id="IPR014017">
    <property type="entry name" value="DNA_helicase_UvrD-like_C"/>
</dbReference>
<keyword evidence="11" id="KW-0413">Isomerase</keyword>
<dbReference type="EMBL" id="AP011532">
    <property type="protein sequence ID" value="BAI61034.1"/>
    <property type="molecule type" value="Genomic_DNA"/>
</dbReference>
<dbReference type="PANTHER" id="PTHR11070">
    <property type="entry name" value="UVRD / RECB / PCRA DNA HELICASE FAMILY MEMBER"/>
    <property type="match status" value="1"/>
</dbReference>
<dbReference type="PROSITE" id="PS51198">
    <property type="entry name" value="UVRD_HELICASE_ATP_BIND"/>
    <property type="match status" value="1"/>
</dbReference>
<accession>D1YX62</accession>
<dbReference type="InterPro" id="IPR027417">
    <property type="entry name" value="P-loop_NTPase"/>
</dbReference>
<keyword evidence="4" id="KW-0227">DNA damage</keyword>
<keyword evidence="2" id="KW-0540">Nuclease</keyword>
<dbReference type="AlphaFoldDB" id="D1YX62"/>
<dbReference type="KEGG" id="mpd:MCP_0962"/>
<evidence type="ECO:0000259" key="17">
    <source>
        <dbReference type="PROSITE" id="PS51217"/>
    </source>
</evidence>
<feature type="domain" description="UvrD-like helicase C-terminal" evidence="17">
    <location>
        <begin position="344"/>
        <end position="625"/>
    </location>
</feature>
<sequence>MDFFEWFAERTSDGANKRYLNDEQKRAIEAAKGAILVVAGAGTGKTTMITAKAAYLIKEKKLKPERLIMLTFSREAAKHMKDEIVRILPEARDVYANTFHSFCYEFLRDHSAKTGITDDYQVLDEANAKFLMYKELDVPAYWVSIYVNTIQRAKDLDISQEAYEGYISRLKAQLDEYAPGASDLADEVSKATVRINTMHLEPPTKALREEKNFLTAFIEAYEEHEKYTAFLEAWKGYEKLKSEKKMLDYADMIKMVIDYCQAWGDDALAELYDYVIVDEFQDTNRQQFKLLKILASKCGDITAVGDENQAIYAFRGAYPENIGEFTIDFKADVKNLTENYRSTNAILRTAHRLIVNNYDDPEETKLLKSALGVEGDKVKLIRTSNPKEQARRVIEEIERIVEDDIDFNRIAVLFRSHSSANAVQSAFESRSIPFQLISNNGFLKRPEVRTALAYLYVIANLEDPRYGADQMWWKLLHYKYGLTMKDSHILAKAAKRDTIQNVLLGKLPDALSWDGKKKINSLLAKIEELRKNKNKSLSNLLLDVYEASGLSRELSHESTRTSRIWMLNLRYLHDLVAGFEDFYGADLAGFIEYMRMLDELGEDLDAPTLKEAQGVVLMTCHGAKGLEYDYVFIVDLAKDKFPITAGGRAPLLPDELNDRFRDIFEAEWESDKELDEALKARKRELRLKEERRLAYVAYTRAKKELYLCHPQSYGENERSPSMFIAESCFEDNSVHDDIELIQDDEVKVGEMAKDGALDKKKDEIKRLVLSTIDSEPQLALYNLLLYQGLCCHNLPSGIPEAARAREDAALIMKDIGDGTPLGLKFDPEEVVLSHSSLKIYRDCPKKFELARLLRMPSRYDDEEEGEGALGFGTFVHEALELAAKNKVKSRQELDDIAAELLKEPGYKDIDVKRAKVIFDTFWARNRTKLGNVVMTEQAFSFELGGFRFSGKIDRVDELNGNGEVEIIDYKTGREPSKEDRESQLLLYKLAFEYDPALKAMGYKPMNLTLELLEAEKPRIFQVDDDGFMVCTNGRCVKANVAEVEAGLLELAECIKHDYENGFGVKEDCGGTMGGGSSCEYRMYCPRW</sequence>
<evidence type="ECO:0000256" key="4">
    <source>
        <dbReference type="ARBA" id="ARBA00022763"/>
    </source>
</evidence>
<evidence type="ECO:0000256" key="12">
    <source>
        <dbReference type="ARBA" id="ARBA00034617"/>
    </source>
</evidence>
<dbReference type="PROSITE" id="PS51217">
    <property type="entry name" value="UVRD_HELICASE_CTER"/>
    <property type="match status" value="1"/>
</dbReference>
<dbReference type="GO" id="GO:0005524">
    <property type="term" value="F:ATP binding"/>
    <property type="evidence" value="ECO:0007669"/>
    <property type="project" value="UniProtKB-UniRule"/>
</dbReference>
<evidence type="ECO:0000256" key="7">
    <source>
        <dbReference type="ARBA" id="ARBA00022839"/>
    </source>
</evidence>
<reference evidence="18 19" key="1">
    <citation type="journal article" date="2007" name="Appl. Environ. Microbiol.">
        <title>Isolation of key methanogens for global methane emission from rice paddy fields: a novel isolate affiliated with the clone cluster rice cluster I.</title>
        <authorList>
            <person name="Sakai S."/>
            <person name="Imachi H."/>
            <person name="Sekiguchi Y."/>
            <person name="Ohashi A."/>
            <person name="Harada H."/>
            <person name="Kamagata Y."/>
        </authorList>
    </citation>
    <scope>NUCLEOTIDE SEQUENCE [LARGE SCALE GENOMIC DNA]</scope>
    <source>
        <strain evidence="19">DSM 17711 / JCM 13418 / NBRC 101707 / SANAE</strain>
    </source>
</reference>
<keyword evidence="8 15" id="KW-0067">ATP-binding</keyword>
<dbReference type="InterPro" id="IPR014016">
    <property type="entry name" value="UvrD-like_ATP-bd"/>
</dbReference>
<evidence type="ECO:0000259" key="16">
    <source>
        <dbReference type="PROSITE" id="PS51198"/>
    </source>
</evidence>
<evidence type="ECO:0000256" key="10">
    <source>
        <dbReference type="ARBA" id="ARBA00023204"/>
    </source>
</evidence>
<dbReference type="EC" id="5.6.2.4" evidence="13"/>
<evidence type="ECO:0000256" key="1">
    <source>
        <dbReference type="ARBA" id="ARBA00009922"/>
    </source>
</evidence>
<dbReference type="eggNOG" id="arCOG00798">
    <property type="taxonomic scope" value="Archaea"/>
</dbReference>
<feature type="binding site" evidence="15">
    <location>
        <begin position="39"/>
        <end position="46"/>
    </location>
    <ligand>
        <name>ATP</name>
        <dbReference type="ChEBI" id="CHEBI:30616"/>
    </ligand>
</feature>
<evidence type="ECO:0000256" key="15">
    <source>
        <dbReference type="PROSITE-ProRule" id="PRU00560"/>
    </source>
</evidence>
<dbReference type="InterPro" id="IPR038726">
    <property type="entry name" value="PDDEXK_AddAB-type"/>
</dbReference>
<evidence type="ECO:0000256" key="5">
    <source>
        <dbReference type="ARBA" id="ARBA00022801"/>
    </source>
</evidence>
<keyword evidence="10" id="KW-0234">DNA repair</keyword>
<name>D1YX62_METPS</name>
<evidence type="ECO:0000313" key="18">
    <source>
        <dbReference type="EMBL" id="BAI61034.1"/>
    </source>
</evidence>
<evidence type="ECO:0000256" key="6">
    <source>
        <dbReference type="ARBA" id="ARBA00022806"/>
    </source>
</evidence>
<evidence type="ECO:0000256" key="3">
    <source>
        <dbReference type="ARBA" id="ARBA00022741"/>
    </source>
</evidence>
<dbReference type="SUPFAM" id="SSF52980">
    <property type="entry name" value="Restriction endonuclease-like"/>
    <property type="match status" value="1"/>
</dbReference>
<dbReference type="Gene3D" id="3.90.320.10">
    <property type="match status" value="1"/>
</dbReference>
<dbReference type="RefSeq" id="WP_012899713.1">
    <property type="nucleotide sequence ID" value="NC_013665.1"/>
</dbReference>
<dbReference type="Pfam" id="PF12705">
    <property type="entry name" value="PDDEXK_1"/>
    <property type="match status" value="1"/>
</dbReference>
<dbReference type="PANTHER" id="PTHR11070:SF2">
    <property type="entry name" value="ATP-DEPENDENT DNA HELICASE SRS2"/>
    <property type="match status" value="1"/>
</dbReference>
<keyword evidence="5 15" id="KW-0378">Hydrolase</keyword>
<dbReference type="GO" id="GO:0043138">
    <property type="term" value="F:3'-5' DNA helicase activity"/>
    <property type="evidence" value="ECO:0007669"/>
    <property type="project" value="UniProtKB-EC"/>
</dbReference>
<dbReference type="Gene3D" id="1.10.486.10">
    <property type="entry name" value="PCRA, domain 4"/>
    <property type="match status" value="1"/>
</dbReference>
<dbReference type="InterPro" id="IPR013986">
    <property type="entry name" value="DExx_box_DNA_helicase_dom_sf"/>
</dbReference>
<dbReference type="InParanoid" id="D1YX62"/>
<dbReference type="Gene3D" id="1.10.10.160">
    <property type="match status" value="1"/>
</dbReference>
<dbReference type="CDD" id="cd17932">
    <property type="entry name" value="DEXQc_UvrD"/>
    <property type="match status" value="1"/>
</dbReference>
<dbReference type="InterPro" id="IPR000212">
    <property type="entry name" value="DNA_helicase_UvrD/REP"/>
</dbReference>
<evidence type="ECO:0000313" key="19">
    <source>
        <dbReference type="Proteomes" id="UP000001882"/>
    </source>
</evidence>
<organism evidence="18 19">
    <name type="scientific">Methanocella paludicola (strain DSM 17711 / JCM 13418 / NBRC 101707 / SANAE)</name>
    <dbReference type="NCBI Taxonomy" id="304371"/>
    <lineage>
        <taxon>Archaea</taxon>
        <taxon>Methanobacteriati</taxon>
        <taxon>Methanobacteriota</taxon>
        <taxon>Stenosarchaea group</taxon>
        <taxon>Methanomicrobia</taxon>
        <taxon>Methanocellales</taxon>
        <taxon>Methanocellaceae</taxon>
        <taxon>Methanocella</taxon>
    </lineage>
</organism>
<evidence type="ECO:0000256" key="13">
    <source>
        <dbReference type="ARBA" id="ARBA00034808"/>
    </source>
</evidence>
<dbReference type="GeneID" id="8680988"/>
<reference evidence="18 19" key="2">
    <citation type="journal article" date="2008" name="Int. J. Syst. Evol. Microbiol.">
        <title>Methanocella paludicola gen. nov., sp. nov., a methane-producing archaeon, the first isolate of the lineage 'Rice Cluster I', and proposal of the new archaeal order Methanocellales ord. nov.</title>
        <authorList>
            <person name="Sakai S."/>
            <person name="Imachi H."/>
            <person name="Hanada S."/>
            <person name="Ohashi A."/>
            <person name="Harada H."/>
            <person name="Kamagata Y."/>
        </authorList>
    </citation>
    <scope>NUCLEOTIDE SEQUENCE [LARGE SCALE GENOMIC DNA]</scope>
    <source>
        <strain evidence="19">DSM 17711 / JCM 13418 / NBRC 101707 / SANAE</strain>
    </source>
</reference>
<dbReference type="Pfam" id="PF13361">
    <property type="entry name" value="UvrD_C"/>
    <property type="match status" value="1"/>
</dbReference>
<dbReference type="InterPro" id="IPR011604">
    <property type="entry name" value="PDDEXK-like_dom_sf"/>
</dbReference>
<keyword evidence="7" id="KW-0269">Exonuclease</keyword>
<dbReference type="Proteomes" id="UP000001882">
    <property type="component" value="Chromosome"/>
</dbReference>
<evidence type="ECO:0000256" key="9">
    <source>
        <dbReference type="ARBA" id="ARBA00023125"/>
    </source>
</evidence>
<proteinExistence type="inferred from homology"/>
<keyword evidence="9" id="KW-0238">DNA-binding</keyword>
<dbReference type="GO" id="GO:0003677">
    <property type="term" value="F:DNA binding"/>
    <property type="evidence" value="ECO:0007669"/>
    <property type="project" value="UniProtKB-KW"/>
</dbReference>
<dbReference type="InterPro" id="IPR011335">
    <property type="entry name" value="Restrct_endonuc-II-like"/>
</dbReference>
<evidence type="ECO:0000256" key="14">
    <source>
        <dbReference type="ARBA" id="ARBA00048988"/>
    </source>
</evidence>